<dbReference type="PANTHER" id="PTHR10890:SF27">
    <property type="entry name" value="CYSTEINE--TRNA LIGASE, MITOCHONDRIAL-RELATED"/>
    <property type="match status" value="1"/>
</dbReference>
<proteinExistence type="inferred from homology"/>
<protein>
    <submittedName>
        <fullName evidence="16">Putative cysteine--tRNA ligase, mitochondrial</fullName>
    </submittedName>
</protein>
<comment type="cofactor">
    <cofactor evidence="1">
        <name>Zn(2+)</name>
        <dbReference type="ChEBI" id="CHEBI:29105"/>
    </cofactor>
</comment>
<evidence type="ECO:0000256" key="13">
    <source>
        <dbReference type="ARBA" id="ARBA00048609"/>
    </source>
</evidence>
<dbReference type="GO" id="GO:0005524">
    <property type="term" value="F:ATP binding"/>
    <property type="evidence" value="ECO:0007669"/>
    <property type="project" value="UniProtKB-KW"/>
</dbReference>
<comment type="function">
    <text evidence="9">In addition to its role as an aminoacyl-tRNA synthetase, has also cysteine persulfide synthase activity. Produces reactive persulfide species such as cysteine persulfide (CysSSH) from substrate cysteine and mediate direct incorporation of CysSSH into proteins during translations, resulting in protein persulfides and polysulfides. CysSSHs behave as potent antioxidants and cellular protectants.</text>
</comment>
<evidence type="ECO:0000256" key="8">
    <source>
        <dbReference type="ARBA" id="ARBA00043868"/>
    </source>
</evidence>
<organism evidence="16 17">
    <name type="scientific">Acipenser ruthenus</name>
    <name type="common">Sterlet sturgeon</name>
    <dbReference type="NCBI Taxonomy" id="7906"/>
    <lineage>
        <taxon>Eukaryota</taxon>
        <taxon>Metazoa</taxon>
        <taxon>Chordata</taxon>
        <taxon>Craniata</taxon>
        <taxon>Vertebrata</taxon>
        <taxon>Euteleostomi</taxon>
        <taxon>Actinopterygii</taxon>
        <taxon>Chondrostei</taxon>
        <taxon>Acipenseriformes</taxon>
        <taxon>Acipenseridae</taxon>
        <taxon>Acipenser</taxon>
    </lineage>
</organism>
<keyword evidence="7" id="KW-0067">ATP-binding</keyword>
<name>A0A662Z172_ACIRT</name>
<evidence type="ECO:0000256" key="6">
    <source>
        <dbReference type="ARBA" id="ARBA00022833"/>
    </source>
</evidence>
<dbReference type="GO" id="GO:0004817">
    <property type="term" value="F:cysteine-tRNA ligase activity"/>
    <property type="evidence" value="ECO:0007669"/>
    <property type="project" value="UniProtKB-EC"/>
</dbReference>
<evidence type="ECO:0000259" key="15">
    <source>
        <dbReference type="Pfam" id="PF01406"/>
    </source>
</evidence>
<keyword evidence="4" id="KW-0479">Metal-binding</keyword>
<gene>
    <name evidence="16" type="ORF">EOD39_4448</name>
</gene>
<dbReference type="SUPFAM" id="SSF52374">
    <property type="entry name" value="Nucleotidylyl transferase"/>
    <property type="match status" value="1"/>
</dbReference>
<comment type="catalytic activity">
    <reaction evidence="13">
        <text>S-sulfanyl-L-cysteine + tRNA(Cys) + ATP = (S)-sulfanyl-L-cysteinyl-tRNA(Cys) + AMP + diphosphate</text>
        <dbReference type="Rhea" id="RHEA:78647"/>
        <dbReference type="Rhea" id="RHEA-COMP:9661"/>
        <dbReference type="Rhea" id="RHEA-COMP:19119"/>
        <dbReference type="ChEBI" id="CHEBI:30616"/>
        <dbReference type="ChEBI" id="CHEBI:33019"/>
        <dbReference type="ChEBI" id="CHEBI:58591"/>
        <dbReference type="ChEBI" id="CHEBI:78442"/>
        <dbReference type="ChEBI" id="CHEBI:229520"/>
        <dbReference type="ChEBI" id="CHEBI:456215"/>
    </reaction>
    <physiologicalReaction direction="left-to-right" evidence="13">
        <dbReference type="Rhea" id="RHEA:78648"/>
    </physiologicalReaction>
</comment>
<evidence type="ECO:0000256" key="10">
    <source>
        <dbReference type="ARBA" id="ARBA00047499"/>
    </source>
</evidence>
<keyword evidence="5" id="KW-0547">Nucleotide-binding</keyword>
<evidence type="ECO:0000256" key="9">
    <source>
        <dbReference type="ARBA" id="ARBA00045476"/>
    </source>
</evidence>
<dbReference type="Proteomes" id="UP000289886">
    <property type="component" value="Unassembled WGS sequence"/>
</dbReference>
<accession>A0A662Z172</accession>
<dbReference type="GO" id="GO:0005737">
    <property type="term" value="C:cytoplasm"/>
    <property type="evidence" value="ECO:0007669"/>
    <property type="project" value="TreeGrafter"/>
</dbReference>
<keyword evidence="17" id="KW-1185">Reference proteome</keyword>
<comment type="catalytic activity">
    <reaction evidence="10">
        <text>S-disulfanyl-L-cysteine + tRNA(Cys) + ATP = (S)-disulfanyl-L-cysteinyl-tRNA(Cys) + AMP + diphosphate</text>
        <dbReference type="Rhea" id="RHEA:78651"/>
        <dbReference type="Rhea" id="RHEA-COMP:9661"/>
        <dbReference type="Rhea" id="RHEA-COMP:19120"/>
        <dbReference type="ChEBI" id="CHEBI:30616"/>
        <dbReference type="ChEBI" id="CHEBI:33019"/>
        <dbReference type="ChEBI" id="CHEBI:78442"/>
        <dbReference type="ChEBI" id="CHEBI:229465"/>
        <dbReference type="ChEBI" id="CHEBI:229521"/>
        <dbReference type="ChEBI" id="CHEBI:456215"/>
    </reaction>
    <physiologicalReaction direction="left-to-right" evidence="10">
        <dbReference type="Rhea" id="RHEA:78652"/>
    </physiologicalReaction>
</comment>
<keyword evidence="6" id="KW-0862">Zinc</keyword>
<dbReference type="Pfam" id="PF01406">
    <property type="entry name" value="tRNA-synt_1e"/>
    <property type="match status" value="1"/>
</dbReference>
<dbReference type="InterPro" id="IPR014729">
    <property type="entry name" value="Rossmann-like_a/b/a_fold"/>
</dbReference>
<sequence>MVITDIDDKIIKRASEVLPPTVYMRVTENIPPIIAFIEDIINNQHAYATPKVGSVYFDIKSIGRQYGKLMGWFVDSGGELGDTGDTDKRNARDFALWKASKPQEPFWEAPWGKGRPGWHIEYSTVARMFCHLTKHRSGMVISLIMQYDYSIKHVVLLFFVKLYFYIPAIDYSMNEAKSVLSFILAFFNNAGAYMTGKLLCQSVDEGFLWERVAAAKVNVQTVLTDDFDTPRAVDAIMGLIHHGNQQLQAVTKVTFQDNKSSEMAAVHLH</sequence>
<evidence type="ECO:0000256" key="2">
    <source>
        <dbReference type="ARBA" id="ARBA00005594"/>
    </source>
</evidence>
<evidence type="ECO:0000256" key="5">
    <source>
        <dbReference type="ARBA" id="ARBA00022741"/>
    </source>
</evidence>
<dbReference type="InterPro" id="IPR009080">
    <property type="entry name" value="tRNAsynth_Ia_anticodon-bd"/>
</dbReference>
<dbReference type="GO" id="GO:0006423">
    <property type="term" value="P:cysteinyl-tRNA aminoacylation"/>
    <property type="evidence" value="ECO:0007669"/>
    <property type="project" value="TreeGrafter"/>
</dbReference>
<dbReference type="Gene3D" id="3.40.50.620">
    <property type="entry name" value="HUPs"/>
    <property type="match status" value="1"/>
</dbReference>
<dbReference type="PANTHER" id="PTHR10890">
    <property type="entry name" value="CYSTEINYL-TRNA SYNTHETASE"/>
    <property type="match status" value="1"/>
</dbReference>
<dbReference type="InterPro" id="IPR024909">
    <property type="entry name" value="Cys-tRNA/MSH_ligase"/>
</dbReference>
<comment type="caution">
    <text evidence="16">The sequence shown here is derived from an EMBL/GenBank/DDBJ whole genome shotgun (WGS) entry which is preliminary data.</text>
</comment>
<evidence type="ECO:0000256" key="14">
    <source>
        <dbReference type="ARBA" id="ARBA00049046"/>
    </source>
</evidence>
<dbReference type="InterPro" id="IPR032678">
    <property type="entry name" value="tRNA-synt_1_cat_dom"/>
</dbReference>
<feature type="domain" description="tRNA synthetases class I catalytic" evidence="15">
    <location>
        <begin position="16"/>
        <end position="128"/>
    </location>
</feature>
<evidence type="ECO:0000256" key="3">
    <source>
        <dbReference type="ARBA" id="ARBA00022598"/>
    </source>
</evidence>
<comment type="catalytic activity">
    <reaction evidence="12">
        <text>S-sulfanyl-L-cysteine + L-cysteine = S-disulfanyl-L-cysteine + L-alanine</text>
        <dbReference type="Rhea" id="RHEA:78627"/>
        <dbReference type="ChEBI" id="CHEBI:35235"/>
        <dbReference type="ChEBI" id="CHEBI:57972"/>
        <dbReference type="ChEBI" id="CHEBI:58591"/>
        <dbReference type="ChEBI" id="CHEBI:229465"/>
    </reaction>
    <physiologicalReaction direction="left-to-right" evidence="12">
        <dbReference type="Rhea" id="RHEA:78628"/>
    </physiologicalReaction>
</comment>
<evidence type="ECO:0000256" key="11">
    <source>
        <dbReference type="ARBA" id="ARBA00047548"/>
    </source>
</evidence>
<comment type="function">
    <text evidence="8">Mitochondrial cysteine-specific aminoacyl-tRNA synthetase that catalyzes the ATP-dependent ligation of cysteine to tRNA(Cys).</text>
</comment>
<evidence type="ECO:0000256" key="12">
    <source>
        <dbReference type="ARBA" id="ARBA00047731"/>
    </source>
</evidence>
<dbReference type="AlphaFoldDB" id="A0A662Z172"/>
<evidence type="ECO:0000256" key="7">
    <source>
        <dbReference type="ARBA" id="ARBA00022840"/>
    </source>
</evidence>
<evidence type="ECO:0000313" key="17">
    <source>
        <dbReference type="Proteomes" id="UP000289886"/>
    </source>
</evidence>
<evidence type="ECO:0000256" key="4">
    <source>
        <dbReference type="ARBA" id="ARBA00022723"/>
    </source>
</evidence>
<reference evidence="16 17" key="1">
    <citation type="submission" date="2019-01" db="EMBL/GenBank/DDBJ databases">
        <title>Draft Genome and Complete Hox-Cluster Characterization of the Sterlet Sturgeon (Acipenser ruthenus).</title>
        <authorList>
            <person name="Wei Q."/>
        </authorList>
    </citation>
    <scope>NUCLEOTIDE SEQUENCE [LARGE SCALE GENOMIC DNA]</scope>
    <source>
        <strain evidence="16">WHYD16114868_AA</strain>
        <tissue evidence="16">Blood</tissue>
    </source>
</reference>
<comment type="catalytic activity">
    <reaction evidence="11">
        <text>2 L-cysteine = S-sulfanyl-L-cysteine + L-alanine</text>
        <dbReference type="Rhea" id="RHEA:78543"/>
        <dbReference type="ChEBI" id="CHEBI:35235"/>
        <dbReference type="ChEBI" id="CHEBI:57972"/>
        <dbReference type="ChEBI" id="CHEBI:58591"/>
    </reaction>
    <physiologicalReaction direction="left-to-right" evidence="11">
        <dbReference type="Rhea" id="RHEA:78544"/>
    </physiologicalReaction>
</comment>
<dbReference type="GO" id="GO:0046872">
    <property type="term" value="F:metal ion binding"/>
    <property type="evidence" value="ECO:0007669"/>
    <property type="project" value="UniProtKB-KW"/>
</dbReference>
<comment type="similarity">
    <text evidence="2">Belongs to the class-I aminoacyl-tRNA synthetase family.</text>
</comment>
<evidence type="ECO:0000313" key="16">
    <source>
        <dbReference type="EMBL" id="RXN01872.1"/>
    </source>
</evidence>
<keyword evidence="3 16" id="KW-0436">Ligase</keyword>
<comment type="catalytic activity">
    <reaction evidence="14">
        <text>tRNA(Cys) + L-cysteine + ATP = L-cysteinyl-tRNA(Cys) + AMP + diphosphate</text>
        <dbReference type="Rhea" id="RHEA:17773"/>
        <dbReference type="Rhea" id="RHEA-COMP:9661"/>
        <dbReference type="Rhea" id="RHEA-COMP:9679"/>
        <dbReference type="ChEBI" id="CHEBI:30616"/>
        <dbReference type="ChEBI" id="CHEBI:33019"/>
        <dbReference type="ChEBI" id="CHEBI:35235"/>
        <dbReference type="ChEBI" id="CHEBI:78442"/>
        <dbReference type="ChEBI" id="CHEBI:78517"/>
        <dbReference type="ChEBI" id="CHEBI:456215"/>
        <dbReference type="EC" id="6.1.1.16"/>
    </reaction>
    <physiologicalReaction direction="right-to-left" evidence="14">
        <dbReference type="Rhea" id="RHEA:17775"/>
    </physiologicalReaction>
</comment>
<dbReference type="SUPFAM" id="SSF47323">
    <property type="entry name" value="Anticodon-binding domain of a subclass of class I aminoacyl-tRNA synthetases"/>
    <property type="match status" value="1"/>
</dbReference>
<evidence type="ECO:0000256" key="1">
    <source>
        <dbReference type="ARBA" id="ARBA00001947"/>
    </source>
</evidence>
<dbReference type="EMBL" id="SCEB01000012">
    <property type="protein sequence ID" value="RXN01872.1"/>
    <property type="molecule type" value="Genomic_DNA"/>
</dbReference>